<feature type="DNA-binding region" description="H-T-H motif" evidence="4">
    <location>
        <begin position="77"/>
        <end position="96"/>
    </location>
</feature>
<keyword evidence="1" id="KW-0805">Transcription regulation</keyword>
<keyword evidence="7" id="KW-1185">Reference proteome</keyword>
<evidence type="ECO:0000313" key="6">
    <source>
        <dbReference type="EMBL" id="QAU52704.1"/>
    </source>
</evidence>
<dbReference type="Pfam" id="PF00440">
    <property type="entry name" value="TetR_N"/>
    <property type="match status" value="1"/>
</dbReference>
<dbReference type="SUPFAM" id="SSF46689">
    <property type="entry name" value="Homeodomain-like"/>
    <property type="match status" value="1"/>
</dbReference>
<dbReference type="PANTHER" id="PTHR30055">
    <property type="entry name" value="HTH-TYPE TRANSCRIPTIONAL REGULATOR RUTR"/>
    <property type="match status" value="1"/>
</dbReference>
<organism evidence="6 7">
    <name type="scientific">Corynebacterium pelargi</name>
    <dbReference type="NCBI Taxonomy" id="1471400"/>
    <lineage>
        <taxon>Bacteria</taxon>
        <taxon>Bacillati</taxon>
        <taxon>Actinomycetota</taxon>
        <taxon>Actinomycetes</taxon>
        <taxon>Mycobacteriales</taxon>
        <taxon>Corynebacteriaceae</taxon>
        <taxon>Corynebacterium</taxon>
    </lineage>
</organism>
<dbReference type="InterPro" id="IPR009057">
    <property type="entry name" value="Homeodomain-like_sf"/>
</dbReference>
<accession>A0A410W9R8</accession>
<dbReference type="EMBL" id="CP035299">
    <property type="protein sequence ID" value="QAU52704.1"/>
    <property type="molecule type" value="Genomic_DNA"/>
</dbReference>
<dbReference type="InterPro" id="IPR050109">
    <property type="entry name" value="HTH-type_TetR-like_transc_reg"/>
</dbReference>
<evidence type="ECO:0000313" key="7">
    <source>
        <dbReference type="Proteomes" id="UP000288929"/>
    </source>
</evidence>
<dbReference type="GO" id="GO:0000976">
    <property type="term" value="F:transcription cis-regulatory region binding"/>
    <property type="evidence" value="ECO:0007669"/>
    <property type="project" value="TreeGrafter"/>
</dbReference>
<evidence type="ECO:0000259" key="5">
    <source>
        <dbReference type="PROSITE" id="PS50977"/>
    </source>
</evidence>
<dbReference type="PROSITE" id="PS01081">
    <property type="entry name" value="HTH_TETR_1"/>
    <property type="match status" value="1"/>
</dbReference>
<evidence type="ECO:0000256" key="4">
    <source>
        <dbReference type="PROSITE-ProRule" id="PRU00335"/>
    </source>
</evidence>
<evidence type="ECO:0000256" key="1">
    <source>
        <dbReference type="ARBA" id="ARBA00023015"/>
    </source>
</evidence>
<name>A0A410W9R8_9CORY</name>
<evidence type="ECO:0000256" key="3">
    <source>
        <dbReference type="ARBA" id="ARBA00023163"/>
    </source>
</evidence>
<feature type="domain" description="HTH tetR-type" evidence="5">
    <location>
        <begin position="54"/>
        <end position="114"/>
    </location>
</feature>
<keyword evidence="3" id="KW-0804">Transcription</keyword>
<reference evidence="6 7" key="1">
    <citation type="submission" date="2019-01" db="EMBL/GenBank/DDBJ databases">
        <authorList>
            <person name="Ruckert C."/>
            <person name="Busche T."/>
            <person name="Kalinowski J."/>
        </authorList>
    </citation>
    <scope>NUCLEOTIDE SEQUENCE [LARGE SCALE GENOMIC DNA]</scope>
    <source>
        <strain evidence="6 7">136/3</strain>
    </source>
</reference>
<dbReference type="Gene3D" id="1.10.357.10">
    <property type="entry name" value="Tetracycline Repressor, domain 2"/>
    <property type="match status" value="1"/>
</dbReference>
<keyword evidence="2 4" id="KW-0238">DNA-binding</keyword>
<dbReference type="PRINTS" id="PR00455">
    <property type="entry name" value="HTHTETR"/>
</dbReference>
<proteinExistence type="predicted"/>
<dbReference type="GO" id="GO:0003700">
    <property type="term" value="F:DNA-binding transcription factor activity"/>
    <property type="evidence" value="ECO:0007669"/>
    <property type="project" value="TreeGrafter"/>
</dbReference>
<dbReference type="PANTHER" id="PTHR30055:SF234">
    <property type="entry name" value="HTH-TYPE TRANSCRIPTIONAL REGULATOR BETI"/>
    <property type="match status" value="1"/>
</dbReference>
<gene>
    <name evidence="6" type="ORF">CPELA_07210</name>
</gene>
<dbReference type="InterPro" id="IPR001647">
    <property type="entry name" value="HTH_TetR"/>
</dbReference>
<dbReference type="AlphaFoldDB" id="A0A410W9R8"/>
<sequence>MSQLSGWGIEIHTVQLCTECNFGHRITDMSTEIHKNATTACTDPAPSHREAKRIRTHRAIEDAATALVLERGFQDVTVDDICKPVGISRRTFFNYFNSKEEAVLGSGHRELSEEEVEQFCEQEHPNLPAATLSLLVSLILDPNRDELFSAETEARRKAICEEEPAFIRHQISRFHDAREAISAAIIRYYERYPQARKTNESVEDEAYALTGVVFSTVMSAMHSGTHTGNLTPAHLRATSATMLQATIDLLRPSP</sequence>
<dbReference type="InterPro" id="IPR023772">
    <property type="entry name" value="DNA-bd_HTH_TetR-type_CS"/>
</dbReference>
<dbReference type="Proteomes" id="UP000288929">
    <property type="component" value="Chromosome"/>
</dbReference>
<dbReference type="PROSITE" id="PS50977">
    <property type="entry name" value="HTH_TETR_2"/>
    <property type="match status" value="1"/>
</dbReference>
<protein>
    <submittedName>
        <fullName evidence="6">Transcriptional regulator, TetR family</fullName>
    </submittedName>
</protein>
<evidence type="ECO:0000256" key="2">
    <source>
        <dbReference type="ARBA" id="ARBA00023125"/>
    </source>
</evidence>
<dbReference type="KEGG" id="cpeg:CPELA_07210"/>